<dbReference type="Pfam" id="PF01381">
    <property type="entry name" value="HTH_3"/>
    <property type="match status" value="1"/>
</dbReference>
<name>A0A1H3U4H4_9PSEU</name>
<evidence type="ECO:0000313" key="4">
    <source>
        <dbReference type="Proteomes" id="UP000199529"/>
    </source>
</evidence>
<dbReference type="GO" id="GO:0003677">
    <property type="term" value="F:DNA binding"/>
    <property type="evidence" value="ECO:0007669"/>
    <property type="project" value="UniProtKB-KW"/>
</dbReference>
<dbReference type="PANTHER" id="PTHR46797">
    <property type="entry name" value="HTH-TYPE TRANSCRIPTIONAL REGULATOR"/>
    <property type="match status" value="1"/>
</dbReference>
<dbReference type="InterPro" id="IPR010982">
    <property type="entry name" value="Lambda_DNA-bd_dom_sf"/>
</dbReference>
<dbReference type="STRING" id="418495.SAMN05216215_11078"/>
<accession>A0A1H3U4H4</accession>
<dbReference type="SMART" id="SM00530">
    <property type="entry name" value="HTH_XRE"/>
    <property type="match status" value="1"/>
</dbReference>
<dbReference type="PROSITE" id="PS50943">
    <property type="entry name" value="HTH_CROC1"/>
    <property type="match status" value="1"/>
</dbReference>
<reference evidence="4" key="1">
    <citation type="submission" date="2016-10" db="EMBL/GenBank/DDBJ databases">
        <authorList>
            <person name="Varghese N."/>
            <person name="Submissions S."/>
        </authorList>
    </citation>
    <scope>NUCLEOTIDE SEQUENCE [LARGE SCALE GENOMIC DNA]</scope>
    <source>
        <strain evidence="4">CGMCC 4.3530</strain>
    </source>
</reference>
<evidence type="ECO:0000256" key="1">
    <source>
        <dbReference type="ARBA" id="ARBA00023125"/>
    </source>
</evidence>
<keyword evidence="4" id="KW-1185">Reference proteome</keyword>
<proteinExistence type="predicted"/>
<dbReference type="Gene3D" id="1.10.260.40">
    <property type="entry name" value="lambda repressor-like DNA-binding domains"/>
    <property type="match status" value="1"/>
</dbReference>
<dbReference type="GO" id="GO:0005829">
    <property type="term" value="C:cytosol"/>
    <property type="evidence" value="ECO:0007669"/>
    <property type="project" value="TreeGrafter"/>
</dbReference>
<dbReference type="GO" id="GO:0003700">
    <property type="term" value="F:DNA-binding transcription factor activity"/>
    <property type="evidence" value="ECO:0007669"/>
    <property type="project" value="TreeGrafter"/>
</dbReference>
<evidence type="ECO:0000313" key="3">
    <source>
        <dbReference type="EMBL" id="SDZ57187.1"/>
    </source>
</evidence>
<protein>
    <submittedName>
        <fullName evidence="3">Helix-turn-helix</fullName>
    </submittedName>
</protein>
<organism evidence="3 4">
    <name type="scientific">Saccharopolyspora shandongensis</name>
    <dbReference type="NCBI Taxonomy" id="418495"/>
    <lineage>
        <taxon>Bacteria</taxon>
        <taxon>Bacillati</taxon>
        <taxon>Actinomycetota</taxon>
        <taxon>Actinomycetes</taxon>
        <taxon>Pseudonocardiales</taxon>
        <taxon>Pseudonocardiaceae</taxon>
        <taxon>Saccharopolyspora</taxon>
    </lineage>
</organism>
<dbReference type="CDD" id="cd00093">
    <property type="entry name" value="HTH_XRE"/>
    <property type="match status" value="1"/>
</dbReference>
<sequence length="78" mass="8410">MSYVVLMADPRGTNIRTLREQRGVNRSDFAAAVGVSYKHLYGIETGTNTAAVETLYRIANHLGVDIDQVMAPSKVGAA</sequence>
<dbReference type="InterPro" id="IPR001387">
    <property type="entry name" value="Cro/C1-type_HTH"/>
</dbReference>
<dbReference type="SUPFAM" id="SSF47413">
    <property type="entry name" value="lambda repressor-like DNA-binding domains"/>
    <property type="match status" value="1"/>
</dbReference>
<dbReference type="EMBL" id="FNOK01000107">
    <property type="protein sequence ID" value="SDZ57187.1"/>
    <property type="molecule type" value="Genomic_DNA"/>
</dbReference>
<gene>
    <name evidence="3" type="ORF">SAMN05216215_11078</name>
</gene>
<keyword evidence="1" id="KW-0238">DNA-binding</keyword>
<dbReference type="InterPro" id="IPR050807">
    <property type="entry name" value="TransReg_Diox_bact_type"/>
</dbReference>
<dbReference type="PANTHER" id="PTHR46797:SF1">
    <property type="entry name" value="METHYLPHOSPHONATE SYNTHASE"/>
    <property type="match status" value="1"/>
</dbReference>
<feature type="domain" description="HTH cro/C1-type" evidence="2">
    <location>
        <begin position="15"/>
        <end position="69"/>
    </location>
</feature>
<dbReference type="Proteomes" id="UP000199529">
    <property type="component" value="Unassembled WGS sequence"/>
</dbReference>
<dbReference type="AlphaFoldDB" id="A0A1H3U4H4"/>
<dbReference type="OrthoDB" id="3380004at2"/>
<evidence type="ECO:0000259" key="2">
    <source>
        <dbReference type="PROSITE" id="PS50943"/>
    </source>
</evidence>